<dbReference type="FunFam" id="1.10.510.10:FF:000743">
    <property type="entry name" value="Predicted protein"/>
    <property type="match status" value="1"/>
</dbReference>
<keyword evidence="5" id="KW-0812">Transmembrane</keyword>
<keyword evidence="5" id="KW-1133">Transmembrane helix</keyword>
<evidence type="ECO:0000256" key="4">
    <source>
        <dbReference type="SAM" id="MobiDB-lite"/>
    </source>
</evidence>
<dbReference type="InterPro" id="IPR000719">
    <property type="entry name" value="Prot_kinase_dom"/>
</dbReference>
<dbReference type="Gene3D" id="3.30.200.20">
    <property type="entry name" value="Phosphorylase Kinase, domain 1"/>
    <property type="match status" value="1"/>
</dbReference>
<dbReference type="PROSITE" id="PS00107">
    <property type="entry name" value="PROTEIN_KINASE_ATP"/>
    <property type="match status" value="1"/>
</dbReference>
<dbReference type="SMART" id="SM00219">
    <property type="entry name" value="TyrKc"/>
    <property type="match status" value="1"/>
</dbReference>
<accession>A0AAD9P2T4</accession>
<evidence type="ECO:0000256" key="1">
    <source>
        <dbReference type="ARBA" id="ARBA00004167"/>
    </source>
</evidence>
<gene>
    <name evidence="7" type="ORF">NP493_179g05016</name>
</gene>
<evidence type="ECO:0000313" key="8">
    <source>
        <dbReference type="Proteomes" id="UP001209878"/>
    </source>
</evidence>
<dbReference type="AlphaFoldDB" id="A0AAD9P2T4"/>
<proteinExistence type="predicted"/>
<dbReference type="GO" id="GO:0005524">
    <property type="term" value="F:ATP binding"/>
    <property type="evidence" value="ECO:0007669"/>
    <property type="project" value="UniProtKB-UniRule"/>
</dbReference>
<keyword evidence="5" id="KW-0472">Membrane</keyword>
<evidence type="ECO:0000256" key="3">
    <source>
        <dbReference type="PROSITE-ProRule" id="PRU10141"/>
    </source>
</evidence>
<dbReference type="Proteomes" id="UP001209878">
    <property type="component" value="Unassembled WGS sequence"/>
</dbReference>
<name>A0AAD9P2T4_RIDPI</name>
<reference evidence="7" key="1">
    <citation type="journal article" date="2023" name="Mol. Biol. Evol.">
        <title>Third-Generation Sequencing Reveals the Adaptive Role of the Epigenome in Three Deep-Sea Polychaetes.</title>
        <authorList>
            <person name="Perez M."/>
            <person name="Aroh O."/>
            <person name="Sun Y."/>
            <person name="Lan Y."/>
            <person name="Juniper S.K."/>
            <person name="Young C.R."/>
            <person name="Angers B."/>
            <person name="Qian P.Y."/>
        </authorList>
    </citation>
    <scope>NUCLEOTIDE SEQUENCE</scope>
    <source>
        <strain evidence="7">R07B-5</strain>
    </source>
</reference>
<keyword evidence="3" id="KW-0547">Nucleotide-binding</keyword>
<dbReference type="PROSITE" id="PS00109">
    <property type="entry name" value="PROTEIN_KINASE_TYR"/>
    <property type="match status" value="1"/>
</dbReference>
<keyword evidence="8" id="KW-1185">Reference proteome</keyword>
<dbReference type="CDD" id="cd00192">
    <property type="entry name" value="PTKc"/>
    <property type="match status" value="1"/>
</dbReference>
<sequence length="399" mass="45677">MALPPVAIIVIVIACLVFLWMFVFAIVYFFFWDRKSSDKSIENGAYLEPVSPKVKENSYLNVNVPMDDLVDTPHAYRNDRVYENEDVSFNVMDVLEDTVKKSVSSFCIETSRLKLGDVIGKGQFGLVYKAEMLDKSLKNPTEVAVKTVYGDNCTKADVESFMEEVMRMKGFQHRNVMSTIGLVLRDNQPFAVLPYMKNGDLRAYISDQTKKFSVRELLTFGMEISDGMDYLSRQGFVHRDLAARNCMVSGDQTVMVADFGLSRDLFDNDYYRMENLSKPLPMKWMAIESLNDGVFTRESDVWSFGVVLWEIMTRGKTPYAGINPQDLKGYIERGERLVKPSIIPQDVYGIMTSCWTVNPKDRPAFSKLSKQLHSLLDGSSRRKERKSLGKKLKQFSRRK</sequence>
<dbReference type="Gene3D" id="1.10.510.10">
    <property type="entry name" value="Transferase(Phosphotransferase) domain 1"/>
    <property type="match status" value="1"/>
</dbReference>
<dbReference type="GO" id="GO:0016477">
    <property type="term" value="P:cell migration"/>
    <property type="evidence" value="ECO:0007669"/>
    <property type="project" value="TreeGrafter"/>
</dbReference>
<dbReference type="InterPro" id="IPR008266">
    <property type="entry name" value="Tyr_kinase_AS"/>
</dbReference>
<dbReference type="PANTHER" id="PTHR24416">
    <property type="entry name" value="TYROSINE-PROTEIN KINASE RECEPTOR"/>
    <property type="match status" value="1"/>
</dbReference>
<dbReference type="InterPro" id="IPR001245">
    <property type="entry name" value="Ser-Thr/Tyr_kinase_cat_dom"/>
</dbReference>
<comment type="subcellular location">
    <subcellularLocation>
        <location evidence="1">Membrane</location>
        <topology evidence="1">Single-pass membrane protein</topology>
    </subcellularLocation>
</comment>
<dbReference type="GO" id="GO:0004714">
    <property type="term" value="F:transmembrane receptor protein tyrosine kinase activity"/>
    <property type="evidence" value="ECO:0007669"/>
    <property type="project" value="UniProtKB-EC"/>
</dbReference>
<dbReference type="GO" id="GO:0007399">
    <property type="term" value="P:nervous system development"/>
    <property type="evidence" value="ECO:0007669"/>
    <property type="project" value="TreeGrafter"/>
</dbReference>
<dbReference type="InterPro" id="IPR050122">
    <property type="entry name" value="RTK"/>
</dbReference>
<dbReference type="InterPro" id="IPR011009">
    <property type="entry name" value="Kinase-like_dom_sf"/>
</dbReference>
<dbReference type="InterPro" id="IPR020635">
    <property type="entry name" value="Tyr_kinase_cat_dom"/>
</dbReference>
<dbReference type="PROSITE" id="PS50011">
    <property type="entry name" value="PROTEIN_KINASE_DOM"/>
    <property type="match status" value="1"/>
</dbReference>
<dbReference type="InterPro" id="IPR017441">
    <property type="entry name" value="Protein_kinase_ATP_BS"/>
</dbReference>
<feature type="transmembrane region" description="Helical" evidence="5">
    <location>
        <begin position="6"/>
        <end position="31"/>
    </location>
</feature>
<dbReference type="GO" id="GO:0005886">
    <property type="term" value="C:plasma membrane"/>
    <property type="evidence" value="ECO:0007669"/>
    <property type="project" value="TreeGrafter"/>
</dbReference>
<evidence type="ECO:0000313" key="7">
    <source>
        <dbReference type="EMBL" id="KAK2187118.1"/>
    </source>
</evidence>
<feature type="binding site" evidence="3">
    <location>
        <position position="146"/>
    </location>
    <ligand>
        <name>ATP</name>
        <dbReference type="ChEBI" id="CHEBI:30616"/>
    </ligand>
</feature>
<dbReference type="EMBL" id="JAODUO010000178">
    <property type="protein sequence ID" value="KAK2187118.1"/>
    <property type="molecule type" value="Genomic_DNA"/>
</dbReference>
<dbReference type="SUPFAM" id="SSF56112">
    <property type="entry name" value="Protein kinase-like (PK-like)"/>
    <property type="match status" value="1"/>
</dbReference>
<evidence type="ECO:0000256" key="2">
    <source>
        <dbReference type="ARBA" id="ARBA00051243"/>
    </source>
</evidence>
<dbReference type="PRINTS" id="PR00109">
    <property type="entry name" value="TYRKINASE"/>
</dbReference>
<dbReference type="GO" id="GO:0043235">
    <property type="term" value="C:receptor complex"/>
    <property type="evidence" value="ECO:0007669"/>
    <property type="project" value="TreeGrafter"/>
</dbReference>
<keyword evidence="3" id="KW-0067">ATP-binding</keyword>
<dbReference type="PANTHER" id="PTHR24416:SF564">
    <property type="entry name" value="MACROPHAGE-STIMULATING PROTEIN RECEPTOR"/>
    <property type="match status" value="1"/>
</dbReference>
<dbReference type="Pfam" id="PF07714">
    <property type="entry name" value="PK_Tyr_Ser-Thr"/>
    <property type="match status" value="1"/>
</dbReference>
<evidence type="ECO:0000259" key="6">
    <source>
        <dbReference type="PROSITE" id="PS50011"/>
    </source>
</evidence>
<organism evidence="7 8">
    <name type="scientific">Ridgeia piscesae</name>
    <name type="common">Tubeworm</name>
    <dbReference type="NCBI Taxonomy" id="27915"/>
    <lineage>
        <taxon>Eukaryota</taxon>
        <taxon>Metazoa</taxon>
        <taxon>Spiralia</taxon>
        <taxon>Lophotrochozoa</taxon>
        <taxon>Annelida</taxon>
        <taxon>Polychaeta</taxon>
        <taxon>Sedentaria</taxon>
        <taxon>Canalipalpata</taxon>
        <taxon>Sabellida</taxon>
        <taxon>Siboglinidae</taxon>
        <taxon>Ridgeia</taxon>
    </lineage>
</organism>
<comment type="caution">
    <text evidence="7">The sequence shown here is derived from an EMBL/GenBank/DDBJ whole genome shotgun (WGS) entry which is preliminary data.</text>
</comment>
<dbReference type="GO" id="GO:0007169">
    <property type="term" value="P:cell surface receptor protein tyrosine kinase signaling pathway"/>
    <property type="evidence" value="ECO:0007669"/>
    <property type="project" value="TreeGrafter"/>
</dbReference>
<comment type="catalytic activity">
    <reaction evidence="2">
        <text>L-tyrosyl-[protein] + ATP = O-phospho-L-tyrosyl-[protein] + ADP + H(+)</text>
        <dbReference type="Rhea" id="RHEA:10596"/>
        <dbReference type="Rhea" id="RHEA-COMP:10136"/>
        <dbReference type="Rhea" id="RHEA-COMP:20101"/>
        <dbReference type="ChEBI" id="CHEBI:15378"/>
        <dbReference type="ChEBI" id="CHEBI:30616"/>
        <dbReference type="ChEBI" id="CHEBI:46858"/>
        <dbReference type="ChEBI" id="CHEBI:61978"/>
        <dbReference type="ChEBI" id="CHEBI:456216"/>
        <dbReference type="EC" id="2.7.10.1"/>
    </reaction>
</comment>
<feature type="domain" description="Protein kinase" evidence="6">
    <location>
        <begin position="113"/>
        <end position="376"/>
    </location>
</feature>
<protein>
    <recommendedName>
        <fullName evidence="6">Protein kinase domain-containing protein</fullName>
    </recommendedName>
</protein>
<evidence type="ECO:0000256" key="5">
    <source>
        <dbReference type="SAM" id="Phobius"/>
    </source>
</evidence>
<feature type="region of interest" description="Disordered" evidence="4">
    <location>
        <begin position="378"/>
        <end position="399"/>
    </location>
</feature>
<feature type="compositionally biased region" description="Basic residues" evidence="4">
    <location>
        <begin position="382"/>
        <end position="399"/>
    </location>
</feature>